<proteinExistence type="predicted"/>
<protein>
    <submittedName>
        <fullName evidence="1">Uncharacterized protein</fullName>
    </submittedName>
</protein>
<dbReference type="EMBL" id="JAOTIF010000023">
    <property type="protein sequence ID" value="MCU7551789.1"/>
    <property type="molecule type" value="Genomic_DNA"/>
</dbReference>
<comment type="caution">
    <text evidence="1">The sequence shown here is derived from an EMBL/GenBank/DDBJ whole genome shotgun (WGS) entry which is preliminary data.</text>
</comment>
<dbReference type="AlphaFoldDB" id="A0A9X2XPU0"/>
<dbReference type="RefSeq" id="WP_279299226.1">
    <property type="nucleotide sequence ID" value="NZ_JAOTIF010000023.1"/>
</dbReference>
<accession>A0A9X2XPU0</accession>
<reference evidence="1" key="1">
    <citation type="submission" date="2022-09" db="EMBL/GenBank/DDBJ databases">
        <authorList>
            <person name="Yuan C."/>
            <person name="Ke Z."/>
        </authorList>
    </citation>
    <scope>NUCLEOTIDE SEQUENCE</scope>
    <source>
        <strain evidence="1">LB-8</strain>
    </source>
</reference>
<gene>
    <name evidence="1" type="ORF">OCK74_21895</name>
</gene>
<reference evidence="1" key="2">
    <citation type="submission" date="2023-04" db="EMBL/GenBank/DDBJ databases">
        <title>Paracnuella aquatica gen. nov., sp. nov., a member of the family Chitinophagaceae isolated from a hot spring.</title>
        <authorList>
            <person name="Wang C."/>
        </authorList>
    </citation>
    <scope>NUCLEOTIDE SEQUENCE</scope>
    <source>
        <strain evidence="1">LB-8</strain>
    </source>
</reference>
<dbReference type="Proteomes" id="UP001155483">
    <property type="component" value="Unassembled WGS sequence"/>
</dbReference>
<evidence type="ECO:0000313" key="1">
    <source>
        <dbReference type="EMBL" id="MCU7551789.1"/>
    </source>
</evidence>
<keyword evidence="2" id="KW-1185">Reference proteome</keyword>
<name>A0A9X2XPU0_9BACT</name>
<sequence length="346" mass="40007">MTWQPIKIVKNIKRNQEQYCLLCNIRKANASGSHFVSQCMLSHTIGKRNSYTAYSIDASETSADVSFGRENSPSTIITPNPHTEDYIFCQQCESYFSTLESEGCNFFNEKLRNKRFEQQFKVEDLGDGNNLKVSKIVDANIINLFVYSLIWRMCLQQRLNNYESPINPQFEQKLADTLIPYIDKTKHQIKHSSIELPYPFILLTDDSIDIESATYINPNVIETNPEMFFLGRYIVLMYHNFTDISTKELVVKPELINRNYQNGNANSPIKTLYINQTHWKEINYQFVAEYSKKYLFVVAQRIHAETGISLKNAAEFLQNRLELIKAQGTDALEGINNAYLEIIGNK</sequence>
<evidence type="ECO:0000313" key="2">
    <source>
        <dbReference type="Proteomes" id="UP001155483"/>
    </source>
</evidence>
<organism evidence="1 2">
    <name type="scientific">Paraflavisolibacter caeni</name>
    <dbReference type="NCBI Taxonomy" id="2982496"/>
    <lineage>
        <taxon>Bacteria</taxon>
        <taxon>Pseudomonadati</taxon>
        <taxon>Bacteroidota</taxon>
        <taxon>Chitinophagia</taxon>
        <taxon>Chitinophagales</taxon>
        <taxon>Chitinophagaceae</taxon>
        <taxon>Paraflavisolibacter</taxon>
    </lineage>
</organism>